<evidence type="ECO:0000313" key="1">
    <source>
        <dbReference type="EMBL" id="KZT29653.1"/>
    </source>
</evidence>
<reference evidence="1 2" key="1">
    <citation type="journal article" date="2016" name="Mol. Biol. Evol.">
        <title>Comparative Genomics of Early-Diverging Mushroom-Forming Fungi Provides Insights into the Origins of Lignocellulose Decay Capabilities.</title>
        <authorList>
            <person name="Nagy L.G."/>
            <person name="Riley R."/>
            <person name="Tritt A."/>
            <person name="Adam C."/>
            <person name="Daum C."/>
            <person name="Floudas D."/>
            <person name="Sun H."/>
            <person name="Yadav J.S."/>
            <person name="Pangilinan J."/>
            <person name="Larsson K.H."/>
            <person name="Matsuura K."/>
            <person name="Barry K."/>
            <person name="Labutti K."/>
            <person name="Kuo R."/>
            <person name="Ohm R.A."/>
            <person name="Bhattacharya S.S."/>
            <person name="Shirouzu T."/>
            <person name="Yoshinaga Y."/>
            <person name="Martin F.M."/>
            <person name="Grigoriev I.V."/>
            <person name="Hibbett D.S."/>
        </authorList>
    </citation>
    <scope>NUCLEOTIDE SEQUENCE [LARGE SCALE GENOMIC DNA]</scope>
    <source>
        <strain evidence="1 2">HHB14362 ss-1</strain>
    </source>
</reference>
<dbReference type="Proteomes" id="UP000076761">
    <property type="component" value="Unassembled WGS sequence"/>
</dbReference>
<organism evidence="1 2">
    <name type="scientific">Neolentinus lepideus HHB14362 ss-1</name>
    <dbReference type="NCBI Taxonomy" id="1314782"/>
    <lineage>
        <taxon>Eukaryota</taxon>
        <taxon>Fungi</taxon>
        <taxon>Dikarya</taxon>
        <taxon>Basidiomycota</taxon>
        <taxon>Agaricomycotina</taxon>
        <taxon>Agaricomycetes</taxon>
        <taxon>Gloeophyllales</taxon>
        <taxon>Gloeophyllaceae</taxon>
        <taxon>Neolentinus</taxon>
    </lineage>
</organism>
<sequence length="167" mass="18531">MGYIGHLIGQYFGMRSQILINVIASKQDGNRLSGERFISSRYMFETDLPSGVAQRVYGAMRRRDRSAPVLGQNFDSPVLKGKFMLTNRPVRNVSERLWACFAGQTQRLSFGACLRSANAGACHPKPDGSSLDDQDRHLMDLTTQISWKSPQLARSSAKAFLCIATQG</sequence>
<gene>
    <name evidence="1" type="ORF">NEOLEDRAFT_1166555</name>
</gene>
<dbReference type="EMBL" id="KV425553">
    <property type="protein sequence ID" value="KZT29653.1"/>
    <property type="molecule type" value="Genomic_DNA"/>
</dbReference>
<proteinExistence type="predicted"/>
<dbReference type="InParanoid" id="A0A165VGS8"/>
<evidence type="ECO:0000313" key="2">
    <source>
        <dbReference type="Proteomes" id="UP000076761"/>
    </source>
</evidence>
<accession>A0A165VGS8</accession>
<keyword evidence="2" id="KW-1185">Reference proteome</keyword>
<protein>
    <submittedName>
        <fullName evidence="1">Uncharacterized protein</fullName>
    </submittedName>
</protein>
<dbReference type="AlphaFoldDB" id="A0A165VGS8"/>
<name>A0A165VGS8_9AGAM</name>